<comment type="caution">
    <text evidence="23">The sequence shown here is derived from an EMBL/GenBank/DDBJ whole genome shotgun (WGS) entry which is preliminary data.</text>
</comment>
<dbReference type="Pfam" id="PF01098">
    <property type="entry name" value="FTSW_RODA_SPOVE"/>
    <property type="match status" value="1"/>
</dbReference>
<comment type="catalytic activity">
    <reaction evidence="20">
        <text>[GlcNAc-(1-&gt;4)-Mur2Ac(oyl-L-Ala-gamma-D-Glu-L-Lys-D-Ala-D-Ala)](n)-di-trans,octa-cis-undecaprenyl diphosphate + beta-D-GlcNAc-(1-&gt;4)-Mur2Ac(oyl-L-Ala-gamma-D-Glu-L-Lys-D-Ala-D-Ala)-di-trans,octa-cis-undecaprenyl diphosphate = [GlcNAc-(1-&gt;4)-Mur2Ac(oyl-L-Ala-gamma-D-Glu-L-Lys-D-Ala-D-Ala)](n+1)-di-trans,octa-cis-undecaprenyl diphosphate + di-trans,octa-cis-undecaprenyl diphosphate + H(+)</text>
        <dbReference type="Rhea" id="RHEA:23708"/>
        <dbReference type="Rhea" id="RHEA-COMP:9602"/>
        <dbReference type="Rhea" id="RHEA-COMP:9603"/>
        <dbReference type="ChEBI" id="CHEBI:15378"/>
        <dbReference type="ChEBI" id="CHEBI:58405"/>
        <dbReference type="ChEBI" id="CHEBI:60033"/>
        <dbReference type="ChEBI" id="CHEBI:78435"/>
        <dbReference type="EC" id="2.4.99.28"/>
    </reaction>
</comment>
<feature type="transmembrane region" description="Helical" evidence="22">
    <location>
        <begin position="268"/>
        <end position="298"/>
    </location>
</feature>
<evidence type="ECO:0000256" key="8">
    <source>
        <dbReference type="ARBA" id="ARBA00022960"/>
    </source>
</evidence>
<feature type="transmembrane region" description="Helical" evidence="22">
    <location>
        <begin position="53"/>
        <end position="71"/>
    </location>
</feature>
<dbReference type="GO" id="GO:0015648">
    <property type="term" value="F:lipid-linked peptidoglycan transporter activity"/>
    <property type="evidence" value="ECO:0007669"/>
    <property type="project" value="TreeGrafter"/>
</dbReference>
<keyword evidence="13" id="KW-0961">Cell wall biogenesis/degradation</keyword>
<dbReference type="EMBL" id="ALPT02000005">
    <property type="protein sequence ID" value="KGA98768.1"/>
    <property type="molecule type" value="Genomic_DNA"/>
</dbReference>
<evidence type="ECO:0000256" key="4">
    <source>
        <dbReference type="ARBA" id="ARBA00022618"/>
    </source>
</evidence>
<organism evidence="23 25">
    <name type="scientific">Alkalihalobacillus alcalophilus ATCC 27647 = CGMCC 1.3604</name>
    <dbReference type="NCBI Taxonomy" id="1218173"/>
    <lineage>
        <taxon>Bacteria</taxon>
        <taxon>Bacillati</taxon>
        <taxon>Bacillota</taxon>
        <taxon>Bacilli</taxon>
        <taxon>Bacillales</taxon>
        <taxon>Bacillaceae</taxon>
        <taxon>Alkalihalobacillus</taxon>
    </lineage>
</organism>
<evidence type="ECO:0000256" key="1">
    <source>
        <dbReference type="ARBA" id="ARBA00004651"/>
    </source>
</evidence>
<evidence type="ECO:0000313" key="23">
    <source>
        <dbReference type="EMBL" id="KGA98768.1"/>
    </source>
</evidence>
<evidence type="ECO:0000256" key="17">
    <source>
        <dbReference type="ARBA" id="ARBA00041185"/>
    </source>
</evidence>
<dbReference type="InterPro" id="IPR013437">
    <property type="entry name" value="FtsW"/>
</dbReference>
<evidence type="ECO:0000313" key="24">
    <source>
        <dbReference type="EMBL" id="THG92164.1"/>
    </source>
</evidence>
<comment type="similarity">
    <text evidence="16">Belongs to the SEDS family. FtsW subfamily.</text>
</comment>
<evidence type="ECO:0000256" key="12">
    <source>
        <dbReference type="ARBA" id="ARBA00023306"/>
    </source>
</evidence>
<feature type="transmembrane region" description="Helical" evidence="22">
    <location>
        <begin position="192"/>
        <end position="209"/>
    </location>
</feature>
<evidence type="ECO:0000256" key="5">
    <source>
        <dbReference type="ARBA" id="ARBA00022676"/>
    </source>
</evidence>
<dbReference type="STRING" id="1218173.BALCAV_0202355"/>
<gene>
    <name evidence="24" type="ORF">AJ85_16485</name>
    <name evidence="23" type="ORF">BALCAV_0202355</name>
</gene>
<keyword evidence="12" id="KW-0131">Cell cycle</keyword>
<keyword evidence="5" id="KW-0328">Glycosyltransferase</keyword>
<evidence type="ECO:0000256" key="20">
    <source>
        <dbReference type="ARBA" id="ARBA00049902"/>
    </source>
</evidence>
<keyword evidence="8" id="KW-0133">Cell shape</keyword>
<dbReference type="GO" id="GO:0032153">
    <property type="term" value="C:cell division site"/>
    <property type="evidence" value="ECO:0007669"/>
    <property type="project" value="TreeGrafter"/>
</dbReference>
<dbReference type="GO" id="GO:0051301">
    <property type="term" value="P:cell division"/>
    <property type="evidence" value="ECO:0007669"/>
    <property type="project" value="UniProtKB-KW"/>
</dbReference>
<evidence type="ECO:0000313" key="25">
    <source>
        <dbReference type="Proteomes" id="UP000002754"/>
    </source>
</evidence>
<dbReference type="RefSeq" id="WP_003321171.1">
    <property type="nucleotide sequence ID" value="NZ_ALPT02000005.1"/>
</dbReference>
<keyword evidence="4 23" id="KW-0132">Cell division</keyword>
<dbReference type="GO" id="GO:0009252">
    <property type="term" value="P:peptidoglycan biosynthetic process"/>
    <property type="evidence" value="ECO:0007669"/>
    <property type="project" value="UniProtKB-KW"/>
</dbReference>
<dbReference type="GO" id="GO:0008955">
    <property type="term" value="F:peptidoglycan glycosyltransferase activity"/>
    <property type="evidence" value="ECO:0007669"/>
    <property type="project" value="UniProtKB-EC"/>
</dbReference>
<feature type="transmembrane region" description="Helical" evidence="22">
    <location>
        <begin position="144"/>
        <end position="162"/>
    </location>
</feature>
<evidence type="ECO:0000256" key="22">
    <source>
        <dbReference type="SAM" id="Phobius"/>
    </source>
</evidence>
<evidence type="ECO:0000256" key="16">
    <source>
        <dbReference type="ARBA" id="ARBA00038053"/>
    </source>
</evidence>
<comment type="function">
    <text evidence="21">Peptidoglycan polymerase that is essential for cell division.</text>
</comment>
<evidence type="ECO:0000256" key="15">
    <source>
        <dbReference type="ARBA" id="ARBA00033270"/>
    </source>
</evidence>
<feature type="transmembrane region" description="Helical" evidence="22">
    <location>
        <begin position="110"/>
        <end position="132"/>
    </location>
</feature>
<keyword evidence="25" id="KW-1185">Reference proteome</keyword>
<dbReference type="GO" id="GO:0071555">
    <property type="term" value="P:cell wall organization"/>
    <property type="evidence" value="ECO:0007669"/>
    <property type="project" value="UniProtKB-KW"/>
</dbReference>
<evidence type="ECO:0000256" key="13">
    <source>
        <dbReference type="ARBA" id="ARBA00023316"/>
    </source>
</evidence>
<dbReference type="AlphaFoldDB" id="A0A094WRX5"/>
<dbReference type="GO" id="GO:0005886">
    <property type="term" value="C:plasma membrane"/>
    <property type="evidence" value="ECO:0007669"/>
    <property type="project" value="UniProtKB-SubCell"/>
</dbReference>
<evidence type="ECO:0000313" key="26">
    <source>
        <dbReference type="Proteomes" id="UP000297014"/>
    </source>
</evidence>
<keyword evidence="3" id="KW-1003">Cell membrane</keyword>
<comment type="pathway">
    <text evidence="2">Cell wall biogenesis; peptidoglycan biosynthesis.</text>
</comment>
<evidence type="ECO:0000256" key="11">
    <source>
        <dbReference type="ARBA" id="ARBA00023136"/>
    </source>
</evidence>
<dbReference type="EC" id="2.4.99.28" evidence="19"/>
<reference evidence="24 26" key="2">
    <citation type="submission" date="2014-01" db="EMBL/GenBank/DDBJ databases">
        <title>Draft genome sequencing of Bacillus alcalophilus CGMCC 1.3604.</title>
        <authorList>
            <person name="Yang J."/>
            <person name="Diao L."/>
            <person name="Yang S."/>
        </authorList>
    </citation>
    <scope>NUCLEOTIDE SEQUENCE [LARGE SCALE GENOMIC DNA]</scope>
    <source>
        <strain evidence="24 26">CGMCC 1.3604</strain>
    </source>
</reference>
<reference evidence="23 25" key="1">
    <citation type="journal article" date="2014" name="Genome Announc.">
        <title>Draft Genome Sequence of Bacillus alcalophilus AV1934, a Classic Alkaliphile Isolated from Human Feces in 1934.</title>
        <authorList>
            <person name="Attie O."/>
            <person name="Jayaprakash A."/>
            <person name="Shah H."/>
            <person name="Paulsen I.T."/>
            <person name="Morino M."/>
            <person name="Takahashi Y."/>
            <person name="Narumi I."/>
            <person name="Sachidanandam R."/>
            <person name="Satoh K."/>
            <person name="Ito M."/>
            <person name="Krulwich T.A."/>
        </authorList>
    </citation>
    <scope>NUCLEOTIDE SEQUENCE [LARGE SCALE GENOMIC DNA]</scope>
    <source>
        <strain evidence="23 25">AV1934</strain>
    </source>
</reference>
<dbReference type="Proteomes" id="UP000297014">
    <property type="component" value="Unassembled WGS sequence"/>
</dbReference>
<dbReference type="EMBL" id="JALP01000017">
    <property type="protein sequence ID" value="THG92164.1"/>
    <property type="molecule type" value="Genomic_DNA"/>
</dbReference>
<feature type="transmembrane region" description="Helical" evidence="22">
    <location>
        <begin position="12"/>
        <end position="33"/>
    </location>
</feature>
<dbReference type="OrthoDB" id="9768187at2"/>
<dbReference type="GO" id="GO:0008360">
    <property type="term" value="P:regulation of cell shape"/>
    <property type="evidence" value="ECO:0007669"/>
    <property type="project" value="UniProtKB-KW"/>
</dbReference>
<feature type="transmembrane region" description="Helical" evidence="22">
    <location>
        <begin position="78"/>
        <end position="98"/>
    </location>
</feature>
<proteinExistence type="inferred from homology"/>
<dbReference type="InterPro" id="IPR001182">
    <property type="entry name" value="FtsW/RodA"/>
</dbReference>
<accession>A0A094WRX5</accession>
<feature type="transmembrane region" description="Helical" evidence="22">
    <location>
        <begin position="168"/>
        <end position="185"/>
    </location>
</feature>
<dbReference type="NCBIfam" id="TIGR02614">
    <property type="entry name" value="ftsW"/>
    <property type="match status" value="1"/>
</dbReference>
<sequence length="384" mass="42624">MKYSFWKDNDWTLIITILLLSAFGLLMVFSASYVLAYTDQNLQDPYYFIKRQVMWFGLASLVFLFVMHFPYRFYRKLSVIVIVVSIILLILVKMPGIGHTVSGAERWIRLPGLGVIQPSEFVKLGVIIYLAQVYTQKQAYIDKFLTGVMPPLIMVGVIFGLIMLQPDLGTATSIMIVAILLAFFSGARFRHLFGLLAVGAVLFIFFVRSEDYRMQRITSFTDPFAEMWGDGYQLIQSYIAIAHGGLSGTGLGQSVQKLLYLPEAHTDFILAIIAEELGIFGVLFVFICYSIIIFRGVVIGTRCKSPFGSLLAFGISFQLAIQIVFNVGAVTGLLPITGVPLPLLSNGGSSLLVSFIGLAIVANISRNNIRQQRLKGQLDEQVPA</sequence>
<dbReference type="Proteomes" id="UP000002754">
    <property type="component" value="Unassembled WGS sequence"/>
</dbReference>
<evidence type="ECO:0000256" key="14">
    <source>
        <dbReference type="ARBA" id="ARBA00032370"/>
    </source>
</evidence>
<dbReference type="PANTHER" id="PTHR30474:SF2">
    <property type="entry name" value="PEPTIDOGLYCAN GLYCOSYLTRANSFERASE FTSW-RELATED"/>
    <property type="match status" value="1"/>
</dbReference>
<keyword evidence="11 22" id="KW-0472">Membrane</keyword>
<evidence type="ECO:0000256" key="19">
    <source>
        <dbReference type="ARBA" id="ARBA00044770"/>
    </source>
</evidence>
<feature type="transmembrane region" description="Helical" evidence="22">
    <location>
        <begin position="310"/>
        <end position="336"/>
    </location>
</feature>
<evidence type="ECO:0000256" key="21">
    <source>
        <dbReference type="ARBA" id="ARBA00049966"/>
    </source>
</evidence>
<keyword evidence="9" id="KW-0573">Peptidoglycan synthesis</keyword>
<evidence type="ECO:0000256" key="3">
    <source>
        <dbReference type="ARBA" id="ARBA00022475"/>
    </source>
</evidence>
<keyword evidence="10 22" id="KW-1133">Transmembrane helix</keyword>
<feature type="transmembrane region" description="Helical" evidence="22">
    <location>
        <begin position="348"/>
        <end position="365"/>
    </location>
</feature>
<protein>
    <recommendedName>
        <fullName evidence="17">Probable peptidoglycan glycosyltransferase FtsW</fullName>
        <ecNumber evidence="19">2.4.99.28</ecNumber>
    </recommendedName>
    <alternativeName>
        <fullName evidence="18">Cell division protein FtsW</fullName>
    </alternativeName>
    <alternativeName>
        <fullName evidence="15">Cell wall polymerase</fullName>
    </alternativeName>
    <alternativeName>
        <fullName evidence="14">Peptidoglycan polymerase</fullName>
    </alternativeName>
</protein>
<evidence type="ECO:0000256" key="6">
    <source>
        <dbReference type="ARBA" id="ARBA00022679"/>
    </source>
</evidence>
<evidence type="ECO:0000256" key="18">
    <source>
        <dbReference type="ARBA" id="ARBA00041418"/>
    </source>
</evidence>
<dbReference type="PANTHER" id="PTHR30474">
    <property type="entry name" value="CELL CYCLE PROTEIN"/>
    <property type="match status" value="1"/>
</dbReference>
<dbReference type="eggNOG" id="COG0772">
    <property type="taxonomic scope" value="Bacteria"/>
</dbReference>
<comment type="subcellular location">
    <subcellularLocation>
        <location evidence="1">Cell membrane</location>
        <topology evidence="1">Multi-pass membrane protein</topology>
    </subcellularLocation>
</comment>
<evidence type="ECO:0000256" key="7">
    <source>
        <dbReference type="ARBA" id="ARBA00022692"/>
    </source>
</evidence>
<evidence type="ECO:0000256" key="2">
    <source>
        <dbReference type="ARBA" id="ARBA00004752"/>
    </source>
</evidence>
<keyword evidence="7 22" id="KW-0812">Transmembrane</keyword>
<keyword evidence="6" id="KW-0808">Transferase</keyword>
<evidence type="ECO:0000256" key="10">
    <source>
        <dbReference type="ARBA" id="ARBA00022989"/>
    </source>
</evidence>
<name>A0A094WRX5_ALKAL</name>
<evidence type="ECO:0000256" key="9">
    <source>
        <dbReference type="ARBA" id="ARBA00022984"/>
    </source>
</evidence>